<keyword evidence="4" id="KW-0408">Iron</keyword>
<dbReference type="InterPro" id="IPR044043">
    <property type="entry name" value="VanA_C_cat"/>
</dbReference>
<protein>
    <submittedName>
        <fullName evidence="7">Aromatic ring-hydroxylating dioxygenase subunit alpha</fullName>
    </submittedName>
</protein>
<dbReference type="EMBL" id="CP078073">
    <property type="protein sequence ID" value="QXL88660.1"/>
    <property type="molecule type" value="Genomic_DNA"/>
</dbReference>
<keyword evidence="7" id="KW-0223">Dioxygenase</keyword>
<dbReference type="InterPro" id="IPR017941">
    <property type="entry name" value="Rieske_2Fe-2S"/>
</dbReference>
<evidence type="ECO:0000256" key="5">
    <source>
        <dbReference type="ARBA" id="ARBA00023014"/>
    </source>
</evidence>
<dbReference type="AlphaFoldDB" id="A0A975TWP6"/>
<proteinExistence type="predicted"/>
<organism evidence="7">
    <name type="scientific">Gymnodinialimonas phycosphaerae</name>
    <dbReference type="NCBI Taxonomy" id="2841589"/>
    <lineage>
        <taxon>Bacteria</taxon>
        <taxon>Pseudomonadati</taxon>
        <taxon>Pseudomonadota</taxon>
        <taxon>Alphaproteobacteria</taxon>
        <taxon>Rhodobacterales</taxon>
        <taxon>Paracoccaceae</taxon>
        <taxon>Gymnodinialimonas</taxon>
    </lineage>
</organism>
<dbReference type="GO" id="GO:0051537">
    <property type="term" value="F:2 iron, 2 sulfur cluster binding"/>
    <property type="evidence" value="ECO:0007669"/>
    <property type="project" value="UniProtKB-KW"/>
</dbReference>
<keyword evidence="1" id="KW-0001">2Fe-2S</keyword>
<dbReference type="RefSeq" id="WP_257891725.1">
    <property type="nucleotide sequence ID" value="NZ_JAIMBW010000001.1"/>
</dbReference>
<dbReference type="PANTHER" id="PTHR21266">
    <property type="entry name" value="IRON-SULFUR DOMAIN CONTAINING PROTEIN"/>
    <property type="match status" value="1"/>
</dbReference>
<dbReference type="PROSITE" id="PS51296">
    <property type="entry name" value="RIESKE"/>
    <property type="match status" value="1"/>
</dbReference>
<evidence type="ECO:0000259" key="6">
    <source>
        <dbReference type="PROSITE" id="PS51296"/>
    </source>
</evidence>
<gene>
    <name evidence="7" type="ORF">KUL25_03820</name>
</gene>
<reference evidence="7 8" key="1">
    <citation type="submission" date="2021-07" db="EMBL/GenBank/DDBJ databases">
        <title>Karlodiniumbacter phycospheric gen. nov., sp. nov., a phycosphere bacterium isolated from karlodinium veneficum.</title>
        <authorList>
            <person name="Peng Y."/>
            <person name="Jiang L."/>
            <person name="Lee J."/>
        </authorList>
    </citation>
    <scope>NUCLEOTIDE SEQUENCE</scope>
    <source>
        <strain evidence="7 8">N5</strain>
    </source>
</reference>
<dbReference type="Gene3D" id="2.102.10.10">
    <property type="entry name" value="Rieske [2Fe-2S] iron-sulphur domain"/>
    <property type="match status" value="1"/>
</dbReference>
<dbReference type="PANTHER" id="PTHR21266:SF60">
    <property type="entry name" value="3-KETOSTEROID-9-ALPHA-MONOOXYGENASE, OXYGENASE COMPONENT"/>
    <property type="match status" value="1"/>
</dbReference>
<dbReference type="Pfam" id="PF00355">
    <property type="entry name" value="Rieske"/>
    <property type="match status" value="1"/>
</dbReference>
<accession>A0A975TWP6</accession>
<dbReference type="GO" id="GO:0046872">
    <property type="term" value="F:metal ion binding"/>
    <property type="evidence" value="ECO:0007669"/>
    <property type="project" value="UniProtKB-KW"/>
</dbReference>
<name>A0A975TWP6_9RHOB</name>
<sequence>MAISAEMRARIEARVNEGVRDQWYPVAKSVEVRNDRPFGVVALGQKLVMWRTSDGSIKCIEDFCPHRGAPLSYGEIHGENIGCRYHGVVVDGTGTVQQVPAMPDCPMEGRKALRSYHVAEHSDAVFVFMSSDEATEPPELPLSPELTDPDWAGFLCTAVWDVNYRYALDNLADPMHGCYLHAESFTLAFGSKQDLLELDNRDDGFRVARVGQTGENFDWVEFETPEGGMYCHLDIPYPASAGPGGNMRIVGYVLPMGPQRCKVFFWRMRKVQGFERDSWRFLFRARLEERHWNVLEQDRVMLEGMDDDARKREMLYQHDIGLAHLRRALNRMARAQIEAEDAASADGVAAQ</sequence>
<keyword evidence="8" id="KW-1185">Reference proteome</keyword>
<evidence type="ECO:0000256" key="3">
    <source>
        <dbReference type="ARBA" id="ARBA00023002"/>
    </source>
</evidence>
<dbReference type="InterPro" id="IPR050584">
    <property type="entry name" value="Cholesterol_7-desaturase"/>
</dbReference>
<dbReference type="Proteomes" id="UP000693972">
    <property type="component" value="Unassembled WGS sequence"/>
</dbReference>
<dbReference type="Gene3D" id="3.90.380.10">
    <property type="entry name" value="Naphthalene 1,2-dioxygenase Alpha Subunit, Chain A, domain 1"/>
    <property type="match status" value="1"/>
</dbReference>
<evidence type="ECO:0000313" key="8">
    <source>
        <dbReference type="Proteomes" id="UP000693972"/>
    </source>
</evidence>
<evidence type="ECO:0000256" key="2">
    <source>
        <dbReference type="ARBA" id="ARBA00022723"/>
    </source>
</evidence>
<feature type="domain" description="Rieske" evidence="6">
    <location>
        <begin position="23"/>
        <end position="127"/>
    </location>
</feature>
<keyword evidence="3" id="KW-0560">Oxidoreductase</keyword>
<keyword evidence="5" id="KW-0411">Iron-sulfur</keyword>
<dbReference type="SUPFAM" id="SSF50022">
    <property type="entry name" value="ISP domain"/>
    <property type="match status" value="1"/>
</dbReference>
<dbReference type="SUPFAM" id="SSF55961">
    <property type="entry name" value="Bet v1-like"/>
    <property type="match status" value="1"/>
</dbReference>
<dbReference type="InterPro" id="IPR036922">
    <property type="entry name" value="Rieske_2Fe-2S_sf"/>
</dbReference>
<evidence type="ECO:0000313" key="7">
    <source>
        <dbReference type="EMBL" id="QXL88660.1"/>
    </source>
</evidence>
<evidence type="ECO:0000256" key="4">
    <source>
        <dbReference type="ARBA" id="ARBA00023004"/>
    </source>
</evidence>
<keyword evidence="2" id="KW-0479">Metal-binding</keyword>
<dbReference type="Pfam" id="PF19112">
    <property type="entry name" value="VanA_C"/>
    <property type="match status" value="1"/>
</dbReference>
<dbReference type="GO" id="GO:0051213">
    <property type="term" value="F:dioxygenase activity"/>
    <property type="evidence" value="ECO:0007669"/>
    <property type="project" value="UniProtKB-KW"/>
</dbReference>
<dbReference type="EMBL" id="JAIMBW010000001">
    <property type="protein sequence ID" value="MBY4891888.1"/>
    <property type="molecule type" value="Genomic_DNA"/>
</dbReference>
<evidence type="ECO:0000256" key="1">
    <source>
        <dbReference type="ARBA" id="ARBA00022714"/>
    </source>
</evidence>